<dbReference type="AlphaFoldDB" id="E5XS90"/>
<dbReference type="eggNOG" id="COG0477">
    <property type="taxonomic scope" value="Bacteria"/>
</dbReference>
<feature type="transmembrane region" description="Helical" evidence="2">
    <location>
        <begin position="32"/>
        <end position="50"/>
    </location>
</feature>
<gene>
    <name evidence="3" type="ORF">HMPREF9336_02362</name>
</gene>
<evidence type="ECO:0000313" key="3">
    <source>
        <dbReference type="EMBL" id="EFV12875.1"/>
    </source>
</evidence>
<dbReference type="EMBL" id="ACZI02000002">
    <property type="protein sequence ID" value="EFV12875.1"/>
    <property type="molecule type" value="Genomic_DNA"/>
</dbReference>
<organism evidence="3 4">
    <name type="scientific">Segniliparus rugosus (strain ATCC BAA-974 / DSM 45345 / CCUG 50838 / CIP 108380 / JCM 13579 / CDC 945)</name>
    <dbReference type="NCBI Taxonomy" id="679197"/>
    <lineage>
        <taxon>Bacteria</taxon>
        <taxon>Bacillati</taxon>
        <taxon>Actinomycetota</taxon>
        <taxon>Actinomycetes</taxon>
        <taxon>Mycobacteriales</taxon>
        <taxon>Segniliparaceae</taxon>
        <taxon>Segniliparus</taxon>
    </lineage>
</organism>
<evidence type="ECO:0008006" key="5">
    <source>
        <dbReference type="Google" id="ProtNLM"/>
    </source>
</evidence>
<dbReference type="STRING" id="679197.HMPREF9336_02362"/>
<evidence type="ECO:0000313" key="4">
    <source>
        <dbReference type="Proteomes" id="UP000004816"/>
    </source>
</evidence>
<keyword evidence="2" id="KW-0812">Transmembrane</keyword>
<feature type="region of interest" description="Disordered" evidence="1">
    <location>
        <begin position="75"/>
        <end position="101"/>
    </location>
</feature>
<evidence type="ECO:0000256" key="2">
    <source>
        <dbReference type="SAM" id="Phobius"/>
    </source>
</evidence>
<reference evidence="3 4" key="1">
    <citation type="journal article" date="2011" name="Stand. Genomic Sci.">
        <title>High quality draft genome sequence of Segniliparus rugosus CDC 945(T)= (ATCC BAA-974(T)).</title>
        <authorList>
            <person name="Earl A.M."/>
            <person name="Desjardins C.A."/>
            <person name="Fitzgerald M.G."/>
            <person name="Arachchi H.M."/>
            <person name="Zeng Q."/>
            <person name="Mehta T."/>
            <person name="Griggs A."/>
            <person name="Birren B.W."/>
            <person name="Toney N.C."/>
            <person name="Carr J."/>
            <person name="Posey J."/>
            <person name="Butler W.R."/>
        </authorList>
    </citation>
    <scope>NUCLEOTIDE SEQUENCE [LARGE SCALE GENOMIC DNA]</scope>
    <source>
        <strain evidence="4">ATCC BAA-974 / DSM 45345 / CCUG 50838 / CIP 108380 / JCM 13579 / CDC 945</strain>
    </source>
</reference>
<keyword evidence="2" id="KW-0472">Membrane</keyword>
<keyword evidence="4" id="KW-1185">Reference proteome</keyword>
<dbReference type="Proteomes" id="UP000004816">
    <property type="component" value="Unassembled WGS sequence"/>
</dbReference>
<protein>
    <recommendedName>
        <fullName evidence="5">Major facilitator superfamily (MFS) profile domain-containing protein</fullName>
    </recommendedName>
</protein>
<comment type="caution">
    <text evidence="3">The sequence shown here is derived from an EMBL/GenBank/DDBJ whole genome shotgun (WGS) entry which is preliminary data.</text>
</comment>
<name>E5XS90_SEGRC</name>
<sequence>MARTDNGTKETAPDGQARKAVWGALVGTALEWYNFFLSGTAAALAVGFVARPLGGVVFGRMGAITWLGADKLAKPAARRSPRPDRSPRTRLVGCSAPPFGP</sequence>
<proteinExistence type="predicted"/>
<keyword evidence="2" id="KW-1133">Transmembrane helix</keyword>
<evidence type="ECO:0000256" key="1">
    <source>
        <dbReference type="SAM" id="MobiDB-lite"/>
    </source>
</evidence>
<dbReference type="HOGENOM" id="CLU_2289715_0_0_11"/>
<accession>E5XS90</accession>